<dbReference type="PANTHER" id="PTHR43569">
    <property type="entry name" value="AMIDOHYDROLASE"/>
    <property type="match status" value="1"/>
</dbReference>
<sequence length="298" mass="33109">MRDATGLYAGPIIDPHHHLFDRSLDKHPWLRGATGVLAQSCLPADYLRDTAGYNIVGTVHVEAGWEPGEPFAELDWLDALEKPDWMARRYVGNAILEAPETPAILDRYAAHGKVVGIRDILSWHPDPARSFSRDRHRMSSPAWQAGLRHLDTLGLSFDLMISPWQASEALELARAFPNLQFIINHCGSPFDRTDEGMAHWRAGLTALASAPNVAIKVSDLVAYDPNWSLDSLRPVVLDCLAAFGSERTMLASDHPVLGLAATFDQAYGAFKLILKELSDDESQAVFWKNANRLYRIGM</sequence>
<dbReference type="RefSeq" id="WP_069909588.1">
    <property type="nucleotide sequence ID" value="NZ_LAJE02000166.1"/>
</dbReference>
<evidence type="ECO:0000256" key="1">
    <source>
        <dbReference type="ARBA" id="ARBA00038310"/>
    </source>
</evidence>
<reference evidence="3 4" key="1">
    <citation type="journal article" date="2015" name="Genome Announc.">
        <title>Genome Assemblies of Three Soil-Associated Devosia species: D. insulae, D. limi, and D. soli.</title>
        <authorList>
            <person name="Hassan Y.I."/>
            <person name="Lepp D."/>
            <person name="Zhou T."/>
        </authorList>
    </citation>
    <scope>NUCLEOTIDE SEQUENCE [LARGE SCALE GENOMIC DNA]</scope>
    <source>
        <strain evidence="3 4">DS-56</strain>
    </source>
</reference>
<dbReference type="OrthoDB" id="9787654at2"/>
<name>A0A1E5XRJ7_9HYPH</name>
<accession>A0A1E5XRJ7</accession>
<dbReference type="InterPro" id="IPR052350">
    <property type="entry name" value="Metallo-dep_Lactonases"/>
</dbReference>
<evidence type="ECO:0000259" key="2">
    <source>
        <dbReference type="Pfam" id="PF04909"/>
    </source>
</evidence>
<dbReference type="Gene3D" id="3.20.20.140">
    <property type="entry name" value="Metal-dependent hydrolases"/>
    <property type="match status" value="1"/>
</dbReference>
<comment type="similarity">
    <text evidence="1">Belongs to the metallo-dependent hydrolases superfamily.</text>
</comment>
<feature type="domain" description="Amidohydrolase-related" evidence="2">
    <location>
        <begin position="13"/>
        <end position="296"/>
    </location>
</feature>
<dbReference type="AlphaFoldDB" id="A0A1E5XRJ7"/>
<evidence type="ECO:0000313" key="3">
    <source>
        <dbReference type="EMBL" id="OEO31209.1"/>
    </source>
</evidence>
<organism evidence="3 4">
    <name type="scientific">Devosia insulae DS-56</name>
    <dbReference type="NCBI Taxonomy" id="1116389"/>
    <lineage>
        <taxon>Bacteria</taxon>
        <taxon>Pseudomonadati</taxon>
        <taxon>Pseudomonadota</taxon>
        <taxon>Alphaproteobacteria</taxon>
        <taxon>Hyphomicrobiales</taxon>
        <taxon>Devosiaceae</taxon>
        <taxon>Devosia</taxon>
    </lineage>
</organism>
<dbReference type="SUPFAM" id="SSF51556">
    <property type="entry name" value="Metallo-dependent hydrolases"/>
    <property type="match status" value="1"/>
</dbReference>
<gene>
    <name evidence="3" type="ORF">VW23_017335</name>
</gene>
<evidence type="ECO:0000313" key="4">
    <source>
        <dbReference type="Proteomes" id="UP000095463"/>
    </source>
</evidence>
<dbReference type="Proteomes" id="UP000095463">
    <property type="component" value="Unassembled WGS sequence"/>
</dbReference>
<comment type="caution">
    <text evidence="3">The sequence shown here is derived from an EMBL/GenBank/DDBJ whole genome shotgun (WGS) entry which is preliminary data.</text>
</comment>
<dbReference type="PANTHER" id="PTHR43569:SF1">
    <property type="entry name" value="BLL3371 PROTEIN"/>
    <property type="match status" value="1"/>
</dbReference>
<keyword evidence="4" id="KW-1185">Reference proteome</keyword>
<dbReference type="EMBL" id="LAJE02000166">
    <property type="protein sequence ID" value="OEO31209.1"/>
    <property type="molecule type" value="Genomic_DNA"/>
</dbReference>
<proteinExistence type="inferred from homology"/>
<dbReference type="Pfam" id="PF04909">
    <property type="entry name" value="Amidohydro_2"/>
    <property type="match status" value="1"/>
</dbReference>
<dbReference type="InterPro" id="IPR032466">
    <property type="entry name" value="Metal_Hydrolase"/>
</dbReference>
<dbReference type="InterPro" id="IPR006680">
    <property type="entry name" value="Amidohydro-rel"/>
</dbReference>
<dbReference type="GO" id="GO:0016787">
    <property type="term" value="F:hydrolase activity"/>
    <property type="evidence" value="ECO:0007669"/>
    <property type="project" value="InterPro"/>
</dbReference>
<protein>
    <recommendedName>
        <fullName evidence="2">Amidohydrolase-related domain-containing protein</fullName>
    </recommendedName>
</protein>